<dbReference type="RefSeq" id="XP_012652745.1">
    <property type="nucleotide sequence ID" value="XM_012797291.1"/>
</dbReference>
<evidence type="ECO:0000313" key="2">
    <source>
        <dbReference type="Proteomes" id="UP000009168"/>
    </source>
</evidence>
<sequence length="101" mass="12373">MSKQMILFKYLQIVIHNQFFLLQFCQNLKIHTIFFLKLRKQLISLTKINITQENIQLKVAMVLFLMEKYIKIIKYKKQYSKYNSQIQMIKIQMKVKKNILQ</sequence>
<dbReference type="InParanoid" id="W7XK99"/>
<dbReference type="AlphaFoldDB" id="W7XK99"/>
<keyword evidence="2" id="KW-1185">Reference proteome</keyword>
<dbReference type="EMBL" id="GG662718">
    <property type="protein sequence ID" value="EWS74744.1"/>
    <property type="molecule type" value="Genomic_DNA"/>
</dbReference>
<gene>
    <name evidence="1" type="ORF">TTHERM_000227538</name>
</gene>
<dbReference type="Proteomes" id="UP000009168">
    <property type="component" value="Unassembled WGS sequence"/>
</dbReference>
<accession>W7XK99</accession>
<reference evidence="2" key="1">
    <citation type="journal article" date="2006" name="PLoS Biol.">
        <title>Macronuclear genome sequence of the ciliate Tetrahymena thermophila, a model eukaryote.</title>
        <authorList>
            <person name="Eisen J.A."/>
            <person name="Coyne R.S."/>
            <person name="Wu M."/>
            <person name="Wu D."/>
            <person name="Thiagarajan M."/>
            <person name="Wortman J.R."/>
            <person name="Badger J.H."/>
            <person name="Ren Q."/>
            <person name="Amedeo P."/>
            <person name="Jones K.M."/>
            <person name="Tallon L.J."/>
            <person name="Delcher A.L."/>
            <person name="Salzberg S.L."/>
            <person name="Silva J.C."/>
            <person name="Haas B.J."/>
            <person name="Majoros W.H."/>
            <person name="Farzad M."/>
            <person name="Carlton J.M."/>
            <person name="Smith R.K. Jr."/>
            <person name="Garg J."/>
            <person name="Pearlman R.E."/>
            <person name="Karrer K.M."/>
            <person name="Sun L."/>
            <person name="Manning G."/>
            <person name="Elde N.C."/>
            <person name="Turkewitz A.P."/>
            <person name="Asai D.J."/>
            <person name="Wilkes D.E."/>
            <person name="Wang Y."/>
            <person name="Cai H."/>
            <person name="Collins K."/>
            <person name="Stewart B.A."/>
            <person name="Lee S.R."/>
            <person name="Wilamowska K."/>
            <person name="Weinberg Z."/>
            <person name="Ruzzo W.L."/>
            <person name="Wloga D."/>
            <person name="Gaertig J."/>
            <person name="Frankel J."/>
            <person name="Tsao C.-C."/>
            <person name="Gorovsky M.A."/>
            <person name="Keeling P.J."/>
            <person name="Waller R.F."/>
            <person name="Patron N.J."/>
            <person name="Cherry J.M."/>
            <person name="Stover N.A."/>
            <person name="Krieger C.J."/>
            <person name="del Toro C."/>
            <person name="Ryder H.F."/>
            <person name="Williamson S.C."/>
            <person name="Barbeau R.A."/>
            <person name="Hamilton E.P."/>
            <person name="Orias E."/>
        </authorList>
    </citation>
    <scope>NUCLEOTIDE SEQUENCE [LARGE SCALE GENOMIC DNA]</scope>
    <source>
        <strain evidence="2">SB210</strain>
    </source>
</reference>
<proteinExistence type="predicted"/>
<dbReference type="GeneID" id="24437918"/>
<evidence type="ECO:0000313" key="1">
    <source>
        <dbReference type="EMBL" id="EWS74744.1"/>
    </source>
</evidence>
<dbReference type="KEGG" id="tet:TTHERM_000227538"/>
<protein>
    <submittedName>
        <fullName evidence="1">Uncharacterized protein</fullName>
    </submittedName>
</protein>
<name>W7XK99_TETTS</name>
<organism evidence="1 2">
    <name type="scientific">Tetrahymena thermophila (strain SB210)</name>
    <dbReference type="NCBI Taxonomy" id="312017"/>
    <lineage>
        <taxon>Eukaryota</taxon>
        <taxon>Sar</taxon>
        <taxon>Alveolata</taxon>
        <taxon>Ciliophora</taxon>
        <taxon>Intramacronucleata</taxon>
        <taxon>Oligohymenophorea</taxon>
        <taxon>Hymenostomatida</taxon>
        <taxon>Tetrahymenina</taxon>
        <taxon>Tetrahymenidae</taxon>
        <taxon>Tetrahymena</taxon>
    </lineage>
</organism>